<keyword evidence="2" id="KW-1185">Reference proteome</keyword>
<reference evidence="1 2" key="1">
    <citation type="submission" date="2020-07" db="EMBL/GenBank/DDBJ databases">
        <title>Sequencing the genomes of 1000 actinobacteria strains.</title>
        <authorList>
            <person name="Klenk H.-P."/>
        </authorList>
    </citation>
    <scope>NUCLEOTIDE SEQUENCE [LARGE SCALE GENOMIC DNA]</scope>
    <source>
        <strain evidence="1 2">DSM 26341</strain>
    </source>
</reference>
<name>A0A7Z0D1B0_9MICO</name>
<gene>
    <name evidence="1" type="ORF">BJY26_000243</name>
</gene>
<evidence type="ECO:0000313" key="1">
    <source>
        <dbReference type="EMBL" id="NYI65937.1"/>
    </source>
</evidence>
<dbReference type="AlphaFoldDB" id="A0A7Z0D1B0"/>
<proteinExistence type="predicted"/>
<sequence>MVAVLIVVLVLLGLLIVGIYWRNARHAAARRAIDLGLVSAAAEDDIKEFAHELAELRDAPAIGMLSAGTQREYDSARESLDAAATLLAKASGPAEIRRVTECLERGRYSVMCVRARLSGKQLPARRPPCFFNPQHGPSAGDVDWAPPGSQPRPLPACADDALHVAVGAPPDIRTVLVGTGTLSVEYWRAGSAFAGYVTGYFGAYAAGGALPGLLTAVMDGANGDPSVSPGTARGNG</sequence>
<dbReference type="Proteomes" id="UP000539111">
    <property type="component" value="Unassembled WGS sequence"/>
</dbReference>
<dbReference type="EMBL" id="JACBZP010000001">
    <property type="protein sequence ID" value="NYI65937.1"/>
    <property type="molecule type" value="Genomic_DNA"/>
</dbReference>
<accession>A0A7Z0D1B0</accession>
<evidence type="ECO:0000313" key="2">
    <source>
        <dbReference type="Proteomes" id="UP000539111"/>
    </source>
</evidence>
<comment type="caution">
    <text evidence="1">The sequence shown here is derived from an EMBL/GenBank/DDBJ whole genome shotgun (WGS) entry which is preliminary data.</text>
</comment>
<organism evidence="1 2">
    <name type="scientific">Spelaeicoccus albus</name>
    <dbReference type="NCBI Taxonomy" id="1280376"/>
    <lineage>
        <taxon>Bacteria</taxon>
        <taxon>Bacillati</taxon>
        <taxon>Actinomycetota</taxon>
        <taxon>Actinomycetes</taxon>
        <taxon>Micrococcales</taxon>
        <taxon>Brevibacteriaceae</taxon>
        <taxon>Spelaeicoccus</taxon>
    </lineage>
</organism>
<protein>
    <submittedName>
        <fullName evidence="1">Uncharacterized protein</fullName>
    </submittedName>
</protein>